<sequence>MAWALLLFAVLAHGTGSLVQAALTQPASVSVSPGETARITCTGSSSNYGWYQQKPDGALVTVIYEDTKRPSNIPARFSGSESGSTSTLTITGVQPEDEAMYYCGGYDSSSDAVMEMKRDGKVRCTHPLLWD</sequence>
<accession>A0A8B9PH54</accession>
<evidence type="ECO:0000256" key="1">
    <source>
        <dbReference type="SAM" id="SignalP"/>
    </source>
</evidence>
<keyword evidence="1" id="KW-0732">Signal</keyword>
<dbReference type="InterPro" id="IPR013783">
    <property type="entry name" value="Ig-like_fold"/>
</dbReference>
<proteinExistence type="predicted"/>
<dbReference type="AlphaFoldDB" id="A0A8B9PH54"/>
<feature type="signal peptide" evidence="1">
    <location>
        <begin position="1"/>
        <end position="21"/>
    </location>
</feature>
<dbReference type="InterPro" id="IPR050150">
    <property type="entry name" value="IgV_Light_Chain"/>
</dbReference>
<dbReference type="Proteomes" id="UP000694424">
    <property type="component" value="Unplaced"/>
</dbReference>
<dbReference type="Pfam" id="PF07686">
    <property type="entry name" value="V-set"/>
    <property type="match status" value="1"/>
</dbReference>
<evidence type="ECO:0000313" key="3">
    <source>
        <dbReference type="Ensembl" id="ENSAOWP00000012470.1"/>
    </source>
</evidence>
<feature type="domain" description="Ig-like" evidence="2">
    <location>
        <begin position="20"/>
        <end position="103"/>
    </location>
</feature>
<dbReference type="InterPro" id="IPR003599">
    <property type="entry name" value="Ig_sub"/>
</dbReference>
<name>A0A8B9PH54_APTOW</name>
<dbReference type="SUPFAM" id="SSF48726">
    <property type="entry name" value="Immunoglobulin"/>
    <property type="match status" value="1"/>
</dbReference>
<organism evidence="3 4">
    <name type="scientific">Apteryx owenii</name>
    <name type="common">Little spotted kiwi</name>
    <dbReference type="NCBI Taxonomy" id="8824"/>
    <lineage>
        <taxon>Eukaryota</taxon>
        <taxon>Metazoa</taxon>
        <taxon>Chordata</taxon>
        <taxon>Craniata</taxon>
        <taxon>Vertebrata</taxon>
        <taxon>Euteleostomi</taxon>
        <taxon>Archelosauria</taxon>
        <taxon>Archosauria</taxon>
        <taxon>Dinosauria</taxon>
        <taxon>Saurischia</taxon>
        <taxon>Theropoda</taxon>
        <taxon>Coelurosauria</taxon>
        <taxon>Aves</taxon>
        <taxon>Palaeognathae</taxon>
        <taxon>Apterygiformes</taxon>
        <taxon>Apterygidae</taxon>
        <taxon>Apteryx</taxon>
    </lineage>
</organism>
<reference evidence="3" key="2">
    <citation type="submission" date="2025-09" db="UniProtKB">
        <authorList>
            <consortium name="Ensembl"/>
        </authorList>
    </citation>
    <scope>IDENTIFICATION</scope>
</reference>
<dbReference type="InterPro" id="IPR013106">
    <property type="entry name" value="Ig_V-set"/>
</dbReference>
<dbReference type="PANTHER" id="PTHR23267">
    <property type="entry name" value="IMMUNOGLOBULIN LIGHT CHAIN"/>
    <property type="match status" value="1"/>
</dbReference>
<protein>
    <recommendedName>
        <fullName evidence="2">Ig-like domain-containing protein</fullName>
    </recommendedName>
</protein>
<dbReference type="Ensembl" id="ENSAOWT00000014173.1">
    <property type="protein sequence ID" value="ENSAOWP00000012470.1"/>
    <property type="gene ID" value="ENSAOWG00000008515.1"/>
</dbReference>
<dbReference type="InterPro" id="IPR007110">
    <property type="entry name" value="Ig-like_dom"/>
</dbReference>
<dbReference type="PROSITE" id="PS50835">
    <property type="entry name" value="IG_LIKE"/>
    <property type="match status" value="1"/>
</dbReference>
<evidence type="ECO:0000259" key="2">
    <source>
        <dbReference type="PROSITE" id="PS50835"/>
    </source>
</evidence>
<dbReference type="SMART" id="SM00406">
    <property type="entry name" value="IGv"/>
    <property type="match status" value="1"/>
</dbReference>
<feature type="chain" id="PRO_5034273523" description="Ig-like domain-containing protein" evidence="1">
    <location>
        <begin position="22"/>
        <end position="131"/>
    </location>
</feature>
<reference evidence="3" key="1">
    <citation type="submission" date="2025-08" db="UniProtKB">
        <authorList>
            <consortium name="Ensembl"/>
        </authorList>
    </citation>
    <scope>IDENTIFICATION</scope>
</reference>
<evidence type="ECO:0000313" key="4">
    <source>
        <dbReference type="Proteomes" id="UP000694424"/>
    </source>
</evidence>
<keyword evidence="4" id="KW-1185">Reference proteome</keyword>
<dbReference type="InterPro" id="IPR036179">
    <property type="entry name" value="Ig-like_dom_sf"/>
</dbReference>
<dbReference type="Gene3D" id="2.60.40.10">
    <property type="entry name" value="Immunoglobulins"/>
    <property type="match status" value="1"/>
</dbReference>
<dbReference type="SMART" id="SM00409">
    <property type="entry name" value="IG"/>
    <property type="match status" value="1"/>
</dbReference>